<accession>A0AAW0CZK6</accession>
<feature type="region of interest" description="Disordered" evidence="1">
    <location>
        <begin position="1"/>
        <end position="106"/>
    </location>
</feature>
<feature type="region of interest" description="Disordered" evidence="1">
    <location>
        <begin position="362"/>
        <end position="420"/>
    </location>
</feature>
<feature type="compositionally biased region" description="Basic and acidic residues" evidence="1">
    <location>
        <begin position="443"/>
        <end position="458"/>
    </location>
</feature>
<feature type="compositionally biased region" description="Pro residues" evidence="1">
    <location>
        <begin position="386"/>
        <end position="397"/>
    </location>
</feature>
<sequence>PCTKVSPRTRTRRCEPLPITFPYHHDDRHQHHQPAPTTPHPAIDTVSSSTSSLLVSHPQRTHLRPGYTPRSRPPPPAFCGGTAPPSRSTRVSPSKTASRRRDHRTTPRALLFPVLLSTISMTGSPTTTSTPRRQRRRIPAFKASSSAARITRRAHAATFARRECLPLRRHRHRMQRWHDIKVAMRTTLRLLFPPTTMPRRKRTDIPPPLAPRHALLDLLIHWLVSFRIRSTCARGRTPSSSSYHRHPRRLRLPDFTPTGHRRRRTRIPPSTPPHPTKHLLIPSRSPHAPLVSFPVPPSPLRAASASTHHHHCAQTTGRRTTPPRGHIHILVLIIAFTLHTRTSRRRRLVPFTLGAAHLAYPLPSSSTTRTPWRRVSLSSTTRLPGSPLPSPTHPTPSPHRKRRNGRKETPTHTNGTVTKFESSLRKIAFRSAGNEGLAGLVMRRREERGARKEEESSKGRRREGREGEEEGRKGEREERSKKQEVRKGRRWEEGGGKRRRGQEGRRSEEKEEEASAKARKPRCPAYRPLRIAAKERKAIKENKKEIDRKAGRSNYSQETHHEASFHRGLGRRRL</sequence>
<comment type="caution">
    <text evidence="2">The sequence shown here is derived from an EMBL/GenBank/DDBJ whole genome shotgun (WGS) entry which is preliminary data.</text>
</comment>
<evidence type="ECO:0000256" key="1">
    <source>
        <dbReference type="SAM" id="MobiDB-lite"/>
    </source>
</evidence>
<protein>
    <submittedName>
        <fullName evidence="2">Uncharacterized protein</fullName>
    </submittedName>
</protein>
<feature type="compositionally biased region" description="Polar residues" evidence="1">
    <location>
        <begin position="411"/>
        <end position="420"/>
    </location>
</feature>
<feature type="region of interest" description="Disordered" evidence="1">
    <location>
        <begin position="440"/>
        <end position="574"/>
    </location>
</feature>
<feature type="compositionally biased region" description="Basic and acidic residues" evidence="1">
    <location>
        <begin position="532"/>
        <end position="550"/>
    </location>
</feature>
<evidence type="ECO:0000313" key="2">
    <source>
        <dbReference type="EMBL" id="KAK7045311.1"/>
    </source>
</evidence>
<feature type="non-terminal residue" evidence="2">
    <location>
        <position position="1"/>
    </location>
</feature>
<proteinExistence type="predicted"/>
<feature type="compositionally biased region" description="Polar residues" evidence="1">
    <location>
        <begin position="363"/>
        <end position="382"/>
    </location>
</feature>
<feature type="region of interest" description="Disordered" evidence="1">
    <location>
        <begin position="234"/>
        <end position="275"/>
    </location>
</feature>
<feature type="compositionally biased region" description="Polar residues" evidence="1">
    <location>
        <begin position="85"/>
        <end position="96"/>
    </location>
</feature>
<feature type="compositionally biased region" description="Basic and acidic residues" evidence="1">
    <location>
        <begin position="470"/>
        <end position="516"/>
    </location>
</feature>
<name>A0AAW0CZK6_9AGAR</name>
<dbReference type="EMBL" id="JAWWNJ010000011">
    <property type="protein sequence ID" value="KAK7045311.1"/>
    <property type="molecule type" value="Genomic_DNA"/>
</dbReference>
<dbReference type="AlphaFoldDB" id="A0AAW0CZK6"/>
<feature type="compositionally biased region" description="Low complexity" evidence="1">
    <location>
        <begin position="40"/>
        <end position="56"/>
    </location>
</feature>
<keyword evidence="3" id="KW-1185">Reference proteome</keyword>
<evidence type="ECO:0000313" key="3">
    <source>
        <dbReference type="Proteomes" id="UP001362999"/>
    </source>
</evidence>
<gene>
    <name evidence="2" type="ORF">R3P38DRAFT_3434352</name>
</gene>
<organism evidence="2 3">
    <name type="scientific">Favolaschia claudopus</name>
    <dbReference type="NCBI Taxonomy" id="2862362"/>
    <lineage>
        <taxon>Eukaryota</taxon>
        <taxon>Fungi</taxon>
        <taxon>Dikarya</taxon>
        <taxon>Basidiomycota</taxon>
        <taxon>Agaricomycotina</taxon>
        <taxon>Agaricomycetes</taxon>
        <taxon>Agaricomycetidae</taxon>
        <taxon>Agaricales</taxon>
        <taxon>Marasmiineae</taxon>
        <taxon>Mycenaceae</taxon>
        <taxon>Favolaschia</taxon>
    </lineage>
</organism>
<dbReference type="Proteomes" id="UP001362999">
    <property type="component" value="Unassembled WGS sequence"/>
</dbReference>
<reference evidence="2 3" key="1">
    <citation type="journal article" date="2024" name="J Genomics">
        <title>Draft genome sequencing and assembly of Favolaschia claudopus CIRM-BRFM 2984 isolated from oak limbs.</title>
        <authorList>
            <person name="Navarro D."/>
            <person name="Drula E."/>
            <person name="Chaduli D."/>
            <person name="Cazenave R."/>
            <person name="Ahrendt S."/>
            <person name="Wang J."/>
            <person name="Lipzen A."/>
            <person name="Daum C."/>
            <person name="Barry K."/>
            <person name="Grigoriev I.V."/>
            <person name="Favel A."/>
            <person name="Rosso M.N."/>
            <person name="Martin F."/>
        </authorList>
    </citation>
    <scope>NUCLEOTIDE SEQUENCE [LARGE SCALE GENOMIC DNA]</scope>
    <source>
        <strain evidence="2 3">CIRM-BRFM 2984</strain>
    </source>
</reference>